<feature type="compositionally biased region" description="Polar residues" evidence="1">
    <location>
        <begin position="102"/>
        <end position="115"/>
    </location>
</feature>
<keyword evidence="2" id="KW-1133">Transmembrane helix</keyword>
<dbReference type="eggNOG" id="arCOG07844">
    <property type="taxonomic scope" value="Archaea"/>
</dbReference>
<feature type="region of interest" description="Disordered" evidence="1">
    <location>
        <begin position="97"/>
        <end position="122"/>
    </location>
</feature>
<proteinExistence type="predicted"/>
<dbReference type="EMBL" id="CP002535">
    <property type="protein sequence ID" value="AEE94919.1"/>
    <property type="molecule type" value="Genomic_DNA"/>
</dbReference>
<dbReference type="RefSeq" id="WP_013776834.1">
    <property type="nucleotide sequence ID" value="NC_015518.1"/>
</dbReference>
<dbReference type="Proteomes" id="UP000008458">
    <property type="component" value="Chromosome"/>
</dbReference>
<feature type="transmembrane region" description="Helical" evidence="2">
    <location>
        <begin position="29"/>
        <end position="51"/>
    </location>
</feature>
<feature type="transmembrane region" description="Helical" evidence="2">
    <location>
        <begin position="57"/>
        <end position="83"/>
    </location>
</feature>
<evidence type="ECO:0000256" key="2">
    <source>
        <dbReference type="SAM" id="Phobius"/>
    </source>
</evidence>
<evidence type="ECO:0000313" key="4">
    <source>
        <dbReference type="Proteomes" id="UP000008458"/>
    </source>
</evidence>
<reference key="2">
    <citation type="journal article" date="2011" name="Extremophiles">
        <title>Genomic analyses of Acidianus hospitalis W1 a host for studying crenarchaeal virus and plasmid life cycles.</title>
        <authorList>
            <person name="You X.Y."/>
            <person name="Liu C."/>
            <person name="Wang S.Y."/>
            <person name="Jiang C.Y."/>
            <person name="Shah S.A."/>
            <person name="Prangishvili D."/>
            <person name="Liu S.J."/>
            <person name="Garrett R.A."/>
        </authorList>
    </citation>
    <scope>NUCLEOTIDE SEQUENCE</scope>
    <source>
        <strain>W1</strain>
    </source>
</reference>
<sequence length="122" mass="13031">MLNKCLVALIPLIATLWIFEWTRKIAMVVIDLLIGLMVAGLMAAITFAILATTPLGAYLFIIDPIAMDGEFLFSLTFFVFGLGPGEHMMGAFRKKNGGGSGNTVVVENGGSTSSEPPAGRYM</sequence>
<feature type="transmembrane region" description="Helical" evidence="2">
    <location>
        <begin position="6"/>
        <end position="22"/>
    </location>
</feature>
<keyword evidence="2" id="KW-0812">Transmembrane</keyword>
<dbReference type="KEGG" id="aho:Ahos_2048"/>
<dbReference type="AlphaFoldDB" id="F4B895"/>
<dbReference type="GeneID" id="10601548"/>
<protein>
    <submittedName>
        <fullName evidence="3">Uncharacterized protein</fullName>
    </submittedName>
</protein>
<evidence type="ECO:0000256" key="1">
    <source>
        <dbReference type="SAM" id="MobiDB-lite"/>
    </source>
</evidence>
<keyword evidence="2" id="KW-0472">Membrane</keyword>
<reference evidence="3 4" key="1">
    <citation type="journal article" date="2011" name="Extremophiles">
        <title>Genomic analysis of Acidianus hospitalis W1 a host for studying crenarchaeal virus and plasmid life cycles.</title>
        <authorList>
            <person name="You X.Y."/>
            <person name="Liu C."/>
            <person name="Wang S.Y."/>
            <person name="Jiang C.Y."/>
            <person name="Shah S.A."/>
            <person name="Prangishvili D."/>
            <person name="She Q."/>
            <person name="Liu S.J."/>
            <person name="Garrett R.A."/>
        </authorList>
    </citation>
    <scope>NUCLEOTIDE SEQUENCE [LARGE SCALE GENOMIC DNA]</scope>
    <source>
        <strain evidence="3 4">W1</strain>
    </source>
</reference>
<evidence type="ECO:0000313" key="3">
    <source>
        <dbReference type="EMBL" id="AEE94919.1"/>
    </source>
</evidence>
<gene>
    <name evidence="3" type="ordered locus">Ahos_2048</name>
</gene>
<organism evidence="3 4">
    <name type="scientific">Acidianus hospitalis (strain W1)</name>
    <dbReference type="NCBI Taxonomy" id="933801"/>
    <lineage>
        <taxon>Archaea</taxon>
        <taxon>Thermoproteota</taxon>
        <taxon>Thermoprotei</taxon>
        <taxon>Sulfolobales</taxon>
        <taxon>Sulfolobaceae</taxon>
        <taxon>Acidianus</taxon>
    </lineage>
</organism>
<keyword evidence="4" id="KW-1185">Reference proteome</keyword>
<accession>F4B895</accession>
<name>F4B895_ACIHW</name>
<dbReference type="HOGENOM" id="CLU_140800_0_0_2"/>